<accession>A0A2R6S017</accession>
<feature type="compositionally biased region" description="Polar residues" evidence="1">
    <location>
        <begin position="87"/>
        <end position="96"/>
    </location>
</feature>
<evidence type="ECO:0000313" key="3">
    <source>
        <dbReference type="EMBL" id="PSS35625.1"/>
    </source>
</evidence>
<evidence type="ECO:0000259" key="2">
    <source>
        <dbReference type="Pfam" id="PF20149"/>
    </source>
</evidence>
<feature type="compositionally biased region" description="Polar residues" evidence="1">
    <location>
        <begin position="1"/>
        <end position="15"/>
    </location>
</feature>
<dbReference type="Proteomes" id="UP000186601">
    <property type="component" value="Unassembled WGS sequence"/>
</dbReference>
<keyword evidence="4" id="KW-1185">Reference proteome</keyword>
<feature type="compositionally biased region" description="Basic residues" evidence="1">
    <location>
        <begin position="264"/>
        <end position="273"/>
    </location>
</feature>
<dbReference type="EMBL" id="MLYV02000110">
    <property type="protein sequence ID" value="PSS35625.1"/>
    <property type="molecule type" value="Genomic_DNA"/>
</dbReference>
<dbReference type="Pfam" id="PF20149">
    <property type="entry name" value="DUF6532"/>
    <property type="match status" value="1"/>
</dbReference>
<gene>
    <name evidence="3" type="ORF">PHLCEN_2v1420</name>
</gene>
<feature type="compositionally biased region" description="Basic and acidic residues" evidence="1">
    <location>
        <begin position="228"/>
        <end position="249"/>
    </location>
</feature>
<protein>
    <recommendedName>
        <fullName evidence="2">DUF6532 domain-containing protein</fullName>
    </recommendedName>
</protein>
<evidence type="ECO:0000256" key="1">
    <source>
        <dbReference type="SAM" id="MobiDB-lite"/>
    </source>
</evidence>
<feature type="region of interest" description="Disordered" evidence="1">
    <location>
        <begin position="1"/>
        <end position="273"/>
    </location>
</feature>
<dbReference type="InterPro" id="IPR045341">
    <property type="entry name" value="DUF6532"/>
</dbReference>
<feature type="domain" description="DUF6532" evidence="2">
    <location>
        <begin position="323"/>
        <end position="423"/>
    </location>
</feature>
<evidence type="ECO:0000313" key="4">
    <source>
        <dbReference type="Proteomes" id="UP000186601"/>
    </source>
</evidence>
<name>A0A2R6S017_9APHY</name>
<organism evidence="3 4">
    <name type="scientific">Hermanssonia centrifuga</name>
    <dbReference type="NCBI Taxonomy" id="98765"/>
    <lineage>
        <taxon>Eukaryota</taxon>
        <taxon>Fungi</taxon>
        <taxon>Dikarya</taxon>
        <taxon>Basidiomycota</taxon>
        <taxon>Agaricomycotina</taxon>
        <taxon>Agaricomycetes</taxon>
        <taxon>Polyporales</taxon>
        <taxon>Meruliaceae</taxon>
        <taxon>Hermanssonia</taxon>
    </lineage>
</organism>
<proteinExistence type="predicted"/>
<comment type="caution">
    <text evidence="3">The sequence shown here is derived from an EMBL/GenBank/DDBJ whole genome shotgun (WGS) entry which is preliminary data.</text>
</comment>
<dbReference type="OrthoDB" id="3225557at2759"/>
<sequence>MAMTSSRKVTTTTAGKRTRAVESESGCDIAKDTKKAKTKTRKAKDFDNSSDDEIPLAVSTPLPLPTKAILVKPHKSRKPSAPKANLKASQQVNAKINNGDDGPESGSANESKLSDEEFSSYAPSEDDDDLRVTAERGDYAVKEKLQREKPQWVRPLVIADNNEGTADVDHGRLLDINQLPMHGGRSRRSSTSSGGAPPPTSSGASNEDDDEIEHEDSHRITSVKSHREKAVEAERPRFKDSETQKELAVVKRPQPSGEPPVYVHGRKPQHKRRETIEDTVEGELKWPAQTRLAYVSVNKINKKDQSTTIQRILTQEIINFTVDFSFTQAIYRADDRIFYQQKLAVDAARQLGYGEAASRLQEDLHYAKVMIDVGETRLGIIRGKMKKTAAGLAPVVFHLEEGACERRVARLLLDCQFVYPGDVEVRVRVFCGADVDKLT</sequence>
<feature type="compositionally biased region" description="Basic and acidic residues" evidence="1">
    <location>
        <begin position="130"/>
        <end position="151"/>
    </location>
</feature>
<dbReference type="AlphaFoldDB" id="A0A2R6S017"/>
<reference evidence="3 4" key="1">
    <citation type="submission" date="2018-02" db="EMBL/GenBank/DDBJ databases">
        <title>Genome sequence of the basidiomycete white-rot fungus Phlebia centrifuga.</title>
        <authorList>
            <person name="Granchi Z."/>
            <person name="Peng M."/>
            <person name="de Vries R.P."/>
            <person name="Hilden K."/>
            <person name="Makela M.R."/>
            <person name="Grigoriev I."/>
            <person name="Riley R."/>
        </authorList>
    </citation>
    <scope>NUCLEOTIDE SEQUENCE [LARGE SCALE GENOMIC DNA]</scope>
    <source>
        <strain evidence="3 4">FBCC195</strain>
    </source>
</reference>
<feature type="compositionally biased region" description="Low complexity" evidence="1">
    <location>
        <begin position="189"/>
        <end position="205"/>
    </location>
</feature>